<protein>
    <submittedName>
        <fullName evidence="2">Uncharacterized protein</fullName>
    </submittedName>
</protein>
<dbReference type="AlphaFoldDB" id="S8DFL0"/>
<evidence type="ECO:0000313" key="3">
    <source>
        <dbReference type="Proteomes" id="UP000015453"/>
    </source>
</evidence>
<proteinExistence type="predicted"/>
<accession>S8DFL0</accession>
<name>S8DFL0_9LAMI</name>
<reference evidence="2 3" key="1">
    <citation type="journal article" date="2013" name="BMC Genomics">
        <title>The miniature genome of a carnivorous plant Genlisea aurea contains a low number of genes and short non-coding sequences.</title>
        <authorList>
            <person name="Leushkin E.V."/>
            <person name="Sutormin R.A."/>
            <person name="Nabieva E.R."/>
            <person name="Penin A.A."/>
            <person name="Kondrashov A.S."/>
            <person name="Logacheva M.D."/>
        </authorList>
    </citation>
    <scope>NUCLEOTIDE SEQUENCE [LARGE SCALE GENOMIC DNA]</scope>
</reference>
<evidence type="ECO:0000256" key="1">
    <source>
        <dbReference type="SAM" id="MobiDB-lite"/>
    </source>
</evidence>
<feature type="compositionally biased region" description="Basic and acidic residues" evidence="1">
    <location>
        <begin position="1"/>
        <end position="17"/>
    </location>
</feature>
<comment type="caution">
    <text evidence="2">The sequence shown here is derived from an EMBL/GenBank/DDBJ whole genome shotgun (WGS) entry which is preliminary data.</text>
</comment>
<gene>
    <name evidence="2" type="ORF">M569_13208</name>
</gene>
<dbReference type="EMBL" id="AUSU01006733">
    <property type="protein sequence ID" value="EPS61588.1"/>
    <property type="molecule type" value="Genomic_DNA"/>
</dbReference>
<feature type="region of interest" description="Disordered" evidence="1">
    <location>
        <begin position="1"/>
        <end position="98"/>
    </location>
</feature>
<sequence>MLDHAKKDCKILKEPHGKSPVTAEYGNWLRAKPPRILGAHFHPPTRRGQYSSSDKPQPHSPKTDHAPTDPYQEQPKQNAHETRNGNNSDPFSAVAAALPQDDPILIEAPVANVANQLPSGTDSVDSPTFMFQNIPPLVPAFPDEDAIMLPASECLVELSHPHVSRRNKRSYEKISAPLNSDGRCDEFEARASKISKPARITSDATEMAEATGQPRPPQ</sequence>
<dbReference type="Proteomes" id="UP000015453">
    <property type="component" value="Unassembled WGS sequence"/>
</dbReference>
<evidence type="ECO:0000313" key="2">
    <source>
        <dbReference type="EMBL" id="EPS61588.1"/>
    </source>
</evidence>
<organism evidence="2 3">
    <name type="scientific">Genlisea aurea</name>
    <dbReference type="NCBI Taxonomy" id="192259"/>
    <lineage>
        <taxon>Eukaryota</taxon>
        <taxon>Viridiplantae</taxon>
        <taxon>Streptophyta</taxon>
        <taxon>Embryophyta</taxon>
        <taxon>Tracheophyta</taxon>
        <taxon>Spermatophyta</taxon>
        <taxon>Magnoliopsida</taxon>
        <taxon>eudicotyledons</taxon>
        <taxon>Gunneridae</taxon>
        <taxon>Pentapetalae</taxon>
        <taxon>asterids</taxon>
        <taxon>lamiids</taxon>
        <taxon>Lamiales</taxon>
        <taxon>Lentibulariaceae</taxon>
        <taxon>Genlisea</taxon>
    </lineage>
</organism>
<keyword evidence="3" id="KW-1185">Reference proteome</keyword>
<feature type="compositionally biased region" description="Basic and acidic residues" evidence="1">
    <location>
        <begin position="182"/>
        <end position="191"/>
    </location>
</feature>
<feature type="region of interest" description="Disordered" evidence="1">
    <location>
        <begin position="161"/>
        <end position="218"/>
    </location>
</feature>